<dbReference type="Proteomes" id="UP001515480">
    <property type="component" value="Unassembled WGS sequence"/>
</dbReference>
<reference evidence="4 5" key="1">
    <citation type="journal article" date="2024" name="Science">
        <title>Giant polyketide synthase enzymes in the biosynthesis of giant marine polyether toxins.</title>
        <authorList>
            <person name="Fallon T.R."/>
            <person name="Shende V.V."/>
            <person name="Wierzbicki I.H."/>
            <person name="Pendleton A.L."/>
            <person name="Watervoot N.F."/>
            <person name="Auber R.P."/>
            <person name="Gonzalez D.J."/>
            <person name="Wisecaver J.H."/>
            <person name="Moore B.S."/>
        </authorList>
    </citation>
    <scope>NUCLEOTIDE SEQUENCE [LARGE SCALE GENOMIC DNA]</scope>
    <source>
        <strain evidence="4 5">12B1</strain>
    </source>
</reference>
<feature type="signal peptide" evidence="2">
    <location>
        <begin position="1"/>
        <end position="15"/>
    </location>
</feature>
<evidence type="ECO:0000259" key="3">
    <source>
        <dbReference type="Pfam" id="PF09335"/>
    </source>
</evidence>
<keyword evidence="1" id="KW-0472">Membrane</keyword>
<feature type="transmembrane region" description="Helical" evidence="1">
    <location>
        <begin position="236"/>
        <end position="255"/>
    </location>
</feature>
<evidence type="ECO:0000313" key="4">
    <source>
        <dbReference type="EMBL" id="KAL1521384.1"/>
    </source>
</evidence>
<dbReference type="InterPro" id="IPR053240">
    <property type="entry name" value="VTT_domain"/>
</dbReference>
<evidence type="ECO:0000313" key="5">
    <source>
        <dbReference type="Proteomes" id="UP001515480"/>
    </source>
</evidence>
<dbReference type="EMBL" id="JBGBPQ010000007">
    <property type="protein sequence ID" value="KAL1521384.1"/>
    <property type="molecule type" value="Genomic_DNA"/>
</dbReference>
<dbReference type="Pfam" id="PF09335">
    <property type="entry name" value="VTT_dom"/>
    <property type="match status" value="1"/>
</dbReference>
<dbReference type="PANTHER" id="PTHR46826">
    <property type="match status" value="1"/>
</dbReference>
<feature type="transmembrane region" description="Helical" evidence="1">
    <location>
        <begin position="142"/>
        <end position="162"/>
    </location>
</feature>
<feature type="transmembrane region" description="Helical" evidence="1">
    <location>
        <begin position="168"/>
        <end position="200"/>
    </location>
</feature>
<evidence type="ECO:0000256" key="2">
    <source>
        <dbReference type="SAM" id="SignalP"/>
    </source>
</evidence>
<sequence length="514" mass="55484">MLRLLLSACVVLAGARHTRCPSWTRAPRPLRSSRPRMADETLLSNEEEVWRLREQMVRRSFEAVFNFKEDELERERMGEASEADKEAATRSAVIASAGAVLIGAFVLRLGGRAALASALGIDAVADLGIGDKIDQVVAYSDALGVWSVGVFFAAWIVAKVFLLDFVSIVLAIASGVVFGGVIEGATLSAIGATLGSLAAFQLSRTLLQQRVADAVDAQPVARALGKVVEEDGFRTVFVLRLSPIIPIPLGAYAYIYGASSLDVGSFASATFLGSFKPYLVDSYLGVFSKQILDGDSLDTSKDIILLLGVGALVLVGVFATDLAGQTFDRVQREMKVDAKARSELNATETTAEWTIVPWSSGTPARLAKSLTRTIVPAPIREEVAGVWERLRAFCDDQWDEAVAGAVERRREKEGVLSGGRSRAREEAGAVAQGREGGVPSVATLLYGPADENEEMAASRRRLAEWSFEGARPWRQGLTSLLFTFAVFDACVARWTDYPEDGIYNELPSPNSPSR</sequence>
<keyword evidence="5" id="KW-1185">Reference proteome</keyword>
<organism evidence="4 5">
    <name type="scientific">Prymnesium parvum</name>
    <name type="common">Toxic golden alga</name>
    <dbReference type="NCBI Taxonomy" id="97485"/>
    <lineage>
        <taxon>Eukaryota</taxon>
        <taxon>Haptista</taxon>
        <taxon>Haptophyta</taxon>
        <taxon>Prymnesiophyceae</taxon>
        <taxon>Prymnesiales</taxon>
        <taxon>Prymnesiaceae</taxon>
        <taxon>Prymnesium</taxon>
    </lineage>
</organism>
<keyword evidence="1" id="KW-0812">Transmembrane</keyword>
<proteinExistence type="predicted"/>
<feature type="chain" id="PRO_5044321512" description="VTT domain-containing protein" evidence="2">
    <location>
        <begin position="16"/>
        <end position="514"/>
    </location>
</feature>
<gene>
    <name evidence="4" type="ORF">AB1Y20_021050</name>
</gene>
<name>A0AB34JHM4_PRYPA</name>
<protein>
    <recommendedName>
        <fullName evidence="3">VTT domain-containing protein</fullName>
    </recommendedName>
</protein>
<feature type="transmembrane region" description="Helical" evidence="1">
    <location>
        <begin position="87"/>
        <end position="107"/>
    </location>
</feature>
<keyword evidence="1" id="KW-1133">Transmembrane helix</keyword>
<accession>A0AB34JHM4</accession>
<dbReference type="InterPro" id="IPR032816">
    <property type="entry name" value="VTT_dom"/>
</dbReference>
<comment type="caution">
    <text evidence="4">The sequence shown here is derived from an EMBL/GenBank/DDBJ whole genome shotgun (WGS) entry which is preliminary data.</text>
</comment>
<feature type="domain" description="VTT" evidence="3">
    <location>
        <begin position="167"/>
        <end position="286"/>
    </location>
</feature>
<dbReference type="AlphaFoldDB" id="A0AB34JHM4"/>
<keyword evidence="2" id="KW-0732">Signal</keyword>
<dbReference type="PANTHER" id="PTHR46826:SF1">
    <property type="entry name" value="TVP38_TMEM64 FAMILY MEMBRANE PROTEIN YDJX"/>
    <property type="match status" value="1"/>
</dbReference>
<feature type="transmembrane region" description="Helical" evidence="1">
    <location>
        <begin position="303"/>
        <end position="324"/>
    </location>
</feature>
<evidence type="ECO:0000256" key="1">
    <source>
        <dbReference type="SAM" id="Phobius"/>
    </source>
</evidence>